<dbReference type="RefSeq" id="WP_140470084.1">
    <property type="nucleotide sequence ID" value="NZ_RCZD01000001.1"/>
</dbReference>
<dbReference type="FunFam" id="2.20.25.90:FF:000001">
    <property type="entry name" value="Formate dehydrogenase subunit alpha"/>
    <property type="match status" value="1"/>
</dbReference>
<dbReference type="CDD" id="cd02753">
    <property type="entry name" value="MopB_Formate-Dh-H"/>
    <property type="match status" value="1"/>
</dbReference>
<protein>
    <submittedName>
        <fullName evidence="10">Formate dehydrogenase subunit alpha</fullName>
    </submittedName>
</protein>
<dbReference type="Pfam" id="PF01568">
    <property type="entry name" value="Molydop_binding"/>
    <property type="match status" value="1"/>
</dbReference>
<evidence type="ECO:0000256" key="3">
    <source>
        <dbReference type="ARBA" id="ARBA00022485"/>
    </source>
</evidence>
<keyword evidence="6" id="KW-0560">Oxidoreductase</keyword>
<evidence type="ECO:0000256" key="2">
    <source>
        <dbReference type="ARBA" id="ARBA00001966"/>
    </source>
</evidence>
<dbReference type="GO" id="GO:0008863">
    <property type="term" value="F:formate dehydrogenase (NAD+) activity"/>
    <property type="evidence" value="ECO:0007669"/>
    <property type="project" value="InterPro"/>
</dbReference>
<dbReference type="GO" id="GO:0022904">
    <property type="term" value="P:respiratory electron transport chain"/>
    <property type="evidence" value="ECO:0007669"/>
    <property type="project" value="TreeGrafter"/>
</dbReference>
<dbReference type="InterPro" id="IPR006655">
    <property type="entry name" value="Mopterin_OxRdtase_prok_CS"/>
</dbReference>
<gene>
    <name evidence="10" type="ORF">EAH77_01790</name>
</gene>
<dbReference type="PROSITE" id="PS51669">
    <property type="entry name" value="4FE4S_MOW_BIS_MGD"/>
    <property type="match status" value="1"/>
</dbReference>
<dbReference type="PANTHER" id="PTHR43105:SF14">
    <property type="entry name" value="FORMATE DEHYDROGENASE H"/>
    <property type="match status" value="1"/>
</dbReference>
<keyword evidence="5" id="KW-0479">Metal-binding</keyword>
<dbReference type="PROSITE" id="PS00490">
    <property type="entry name" value="MOLYBDOPTERIN_PROK_2"/>
    <property type="match status" value="1"/>
</dbReference>
<dbReference type="InterPro" id="IPR041924">
    <property type="entry name" value="Formate_Dh-H_N"/>
</dbReference>
<dbReference type="InterPro" id="IPR006656">
    <property type="entry name" value="Mopterin_OxRdtase"/>
</dbReference>
<keyword evidence="4" id="KW-0500">Molybdenum</keyword>
<evidence type="ECO:0000256" key="7">
    <source>
        <dbReference type="ARBA" id="ARBA00023004"/>
    </source>
</evidence>
<dbReference type="PIRSF" id="PIRSF000144">
    <property type="entry name" value="CbbBc"/>
    <property type="match status" value="1"/>
</dbReference>
<evidence type="ECO:0000256" key="4">
    <source>
        <dbReference type="ARBA" id="ARBA00022505"/>
    </source>
</evidence>
<dbReference type="GO" id="GO:0015942">
    <property type="term" value="P:formate metabolic process"/>
    <property type="evidence" value="ECO:0007669"/>
    <property type="project" value="InterPro"/>
</dbReference>
<dbReference type="Gene3D" id="3.40.228.10">
    <property type="entry name" value="Dimethylsulfoxide Reductase, domain 2"/>
    <property type="match status" value="1"/>
</dbReference>
<name>A0A502GU63_9GAMM</name>
<dbReference type="Pfam" id="PF04879">
    <property type="entry name" value="Molybdop_Fe4S4"/>
    <property type="match status" value="1"/>
</dbReference>
<organism evidence="10 11">
    <name type="scientific">Ewingella americana</name>
    <dbReference type="NCBI Taxonomy" id="41202"/>
    <lineage>
        <taxon>Bacteria</taxon>
        <taxon>Pseudomonadati</taxon>
        <taxon>Pseudomonadota</taxon>
        <taxon>Gammaproteobacteria</taxon>
        <taxon>Enterobacterales</taxon>
        <taxon>Yersiniaceae</taxon>
        <taxon>Ewingella</taxon>
    </lineage>
</organism>
<dbReference type="GO" id="GO:0046872">
    <property type="term" value="F:metal ion binding"/>
    <property type="evidence" value="ECO:0007669"/>
    <property type="project" value="UniProtKB-KW"/>
</dbReference>
<keyword evidence="11" id="KW-1185">Reference proteome</keyword>
<dbReference type="InterPro" id="IPR006478">
    <property type="entry name" value="Formate_DH_asu"/>
</dbReference>
<dbReference type="GO" id="GO:1990204">
    <property type="term" value="C:oxidoreductase complex"/>
    <property type="evidence" value="ECO:0007669"/>
    <property type="project" value="UniProtKB-ARBA"/>
</dbReference>
<dbReference type="SMART" id="SM00926">
    <property type="entry name" value="Molybdop_Fe4S4"/>
    <property type="match status" value="1"/>
</dbReference>
<dbReference type="InterPro" id="IPR009010">
    <property type="entry name" value="Asp_de-COase-like_dom_sf"/>
</dbReference>
<accession>A0A502GU63</accession>
<dbReference type="GO" id="GO:0043546">
    <property type="term" value="F:molybdopterin cofactor binding"/>
    <property type="evidence" value="ECO:0007669"/>
    <property type="project" value="InterPro"/>
</dbReference>
<reference evidence="10 11" key="1">
    <citation type="journal article" date="2019" name="Environ. Microbiol.">
        <title>Species interactions and distinct microbial communities in high Arctic permafrost affected cryosols are associated with the CH4 and CO2 gas fluxes.</title>
        <authorList>
            <person name="Altshuler I."/>
            <person name="Hamel J."/>
            <person name="Turney S."/>
            <person name="Magnuson E."/>
            <person name="Levesque R."/>
            <person name="Greer C."/>
            <person name="Whyte L.G."/>
        </authorList>
    </citation>
    <scope>NUCLEOTIDE SEQUENCE [LARGE SCALE GENOMIC DNA]</scope>
    <source>
        <strain evidence="10 11">E4</strain>
    </source>
</reference>
<dbReference type="NCBIfam" id="TIGR01591">
    <property type="entry name" value="Fdh-alpha"/>
    <property type="match status" value="1"/>
</dbReference>
<dbReference type="Gene3D" id="2.20.25.90">
    <property type="entry name" value="ADC-like domains"/>
    <property type="match status" value="1"/>
</dbReference>
<dbReference type="PANTHER" id="PTHR43105">
    <property type="entry name" value="RESPIRATORY NITRATE REDUCTASE"/>
    <property type="match status" value="1"/>
</dbReference>
<dbReference type="FunFam" id="3.40.228.10:FF:000002">
    <property type="entry name" value="Formate dehydrogenase subunit alpha"/>
    <property type="match status" value="1"/>
</dbReference>
<keyword evidence="8" id="KW-0411">Iron-sulfur</keyword>
<dbReference type="InterPro" id="IPR050123">
    <property type="entry name" value="Prok_molybdopt-oxidoreductase"/>
</dbReference>
<feature type="domain" description="4Fe-4S Mo/W bis-MGD-type" evidence="9">
    <location>
        <begin position="1"/>
        <end position="56"/>
    </location>
</feature>
<dbReference type="GO" id="GO:0016020">
    <property type="term" value="C:membrane"/>
    <property type="evidence" value="ECO:0007669"/>
    <property type="project" value="TreeGrafter"/>
</dbReference>
<evidence type="ECO:0000256" key="5">
    <source>
        <dbReference type="ARBA" id="ARBA00022723"/>
    </source>
</evidence>
<dbReference type="AlphaFoldDB" id="A0A502GU63"/>
<evidence type="ECO:0000313" key="10">
    <source>
        <dbReference type="EMBL" id="TPG65002.1"/>
    </source>
</evidence>
<sequence length="724" mass="80075">MKKITTVCPYCGAGCKMNLVVDNGKIIRAEAANGVTNQGELCLKGYYGWDFLNDTKLLTPRLTQPLIRRERGGKFEAVSWDEAIRYTAQRLKEIKQKHGPRAIMHTGSSRGTGNETNYVMQKFARAVIGNNNVDCCARVCHGPSVAGLQATLGNGAMSNSIGDIENSKCLLVIGYNCADSHPIVARRVIKAKEKGAQIIVCDPRRIETARIADQHLQIKNGCNMALVNAFAYTLIEENLYDHDYVAKYTEGFEAYRENLAGYAPEAVESLTGVTAQQIRQAMRTYASAPSATIMWGMGVTQFGQAVDVVKGIASLALLTGNLGRANVGVGPVRGQNNVQGACDMGVLPNEFPGYQSVTDPAVRAKFAKAWGIDAQQMDSEVGYRITEIPHLAHEGKVKAYYIMGEDPLQTEADLGLVRSAFEALEFVVVQDIFMTKTAEQADVILPSTSWGEHGGVFSCADRGFQRFEKAIDAKYNVKRDWEIISLLATELGYPMHYNDNQEIWDEMRELCPLFYGATYEKMGALGHIQWPCPTLDHPGTPFLYQDNQFTTPTGKGQLFAAEWRAPAEVPDDSYPLVLCTVREVGHYSCRSMTGNCAALQTLADEPGFVQINPLDAAPLGVRDQQLVWVTSRRGKVITRINFNERINVGAVYMTYQWWIGACNELTQENLDPISKTPETKYCAVKLEPITDQRWAENYAQQAYSDMKARLRSAVEDVIPVVAVS</sequence>
<comment type="cofactor">
    <cofactor evidence="2">
        <name>[4Fe-4S] cluster</name>
        <dbReference type="ChEBI" id="CHEBI:49883"/>
    </cofactor>
</comment>
<keyword evidence="3" id="KW-0004">4Fe-4S</keyword>
<dbReference type="Pfam" id="PF00384">
    <property type="entry name" value="Molybdopterin"/>
    <property type="match status" value="1"/>
</dbReference>
<dbReference type="InterPro" id="IPR006657">
    <property type="entry name" value="MoPterin_dinucl-bd_dom"/>
</dbReference>
<dbReference type="Gene3D" id="2.40.40.20">
    <property type="match status" value="1"/>
</dbReference>
<keyword evidence="7" id="KW-0408">Iron</keyword>
<dbReference type="GO" id="GO:0003954">
    <property type="term" value="F:NADH dehydrogenase activity"/>
    <property type="evidence" value="ECO:0007669"/>
    <property type="project" value="TreeGrafter"/>
</dbReference>
<evidence type="ECO:0000256" key="8">
    <source>
        <dbReference type="ARBA" id="ARBA00023014"/>
    </source>
</evidence>
<evidence type="ECO:0000256" key="6">
    <source>
        <dbReference type="ARBA" id="ARBA00023002"/>
    </source>
</evidence>
<dbReference type="SUPFAM" id="SSF53706">
    <property type="entry name" value="Formate dehydrogenase/DMSO reductase, domains 1-3"/>
    <property type="match status" value="1"/>
</dbReference>
<comment type="cofactor">
    <cofactor evidence="1">
        <name>Mo-bis(molybdopterin guanine dinucleotide)</name>
        <dbReference type="ChEBI" id="CHEBI:60539"/>
    </cofactor>
</comment>
<dbReference type="Proteomes" id="UP000317663">
    <property type="component" value="Unassembled WGS sequence"/>
</dbReference>
<dbReference type="OrthoDB" id="9810782at2"/>
<dbReference type="GO" id="GO:0051539">
    <property type="term" value="F:4 iron, 4 sulfur cluster binding"/>
    <property type="evidence" value="ECO:0007669"/>
    <property type="project" value="UniProtKB-KW"/>
</dbReference>
<dbReference type="InterPro" id="IPR006963">
    <property type="entry name" value="Mopterin_OxRdtase_4Fe-4S_dom"/>
</dbReference>
<comment type="caution">
    <text evidence="10">The sequence shown here is derived from an EMBL/GenBank/DDBJ whole genome shotgun (WGS) entry which is preliminary data.</text>
</comment>
<evidence type="ECO:0000259" key="9">
    <source>
        <dbReference type="PROSITE" id="PS51669"/>
    </source>
</evidence>
<evidence type="ECO:0000256" key="1">
    <source>
        <dbReference type="ARBA" id="ARBA00001942"/>
    </source>
</evidence>
<evidence type="ECO:0000313" key="11">
    <source>
        <dbReference type="Proteomes" id="UP000317663"/>
    </source>
</evidence>
<dbReference type="SUPFAM" id="SSF50692">
    <property type="entry name" value="ADC-like"/>
    <property type="match status" value="1"/>
</dbReference>
<dbReference type="EMBL" id="RCZD01000001">
    <property type="protein sequence ID" value="TPG65002.1"/>
    <property type="molecule type" value="Genomic_DNA"/>
</dbReference>
<proteinExistence type="predicted"/>
<dbReference type="Gene3D" id="3.40.50.740">
    <property type="match status" value="1"/>
</dbReference>